<dbReference type="Proteomes" id="UP000053424">
    <property type="component" value="Unassembled WGS sequence"/>
</dbReference>
<dbReference type="EMBL" id="KN831781">
    <property type="protein sequence ID" value="KIM40867.1"/>
    <property type="molecule type" value="Genomic_DNA"/>
</dbReference>
<dbReference type="STRING" id="686832.A0A0C2YIH2"/>
<evidence type="ECO:0000313" key="2">
    <source>
        <dbReference type="Proteomes" id="UP000053424"/>
    </source>
</evidence>
<proteinExistence type="predicted"/>
<reference evidence="2" key="2">
    <citation type="submission" date="2015-01" db="EMBL/GenBank/DDBJ databases">
        <title>Evolutionary Origins and Diversification of the Mycorrhizal Mutualists.</title>
        <authorList>
            <consortium name="DOE Joint Genome Institute"/>
            <consortium name="Mycorrhizal Genomics Consortium"/>
            <person name="Kohler A."/>
            <person name="Kuo A."/>
            <person name="Nagy L.G."/>
            <person name="Floudas D."/>
            <person name="Copeland A."/>
            <person name="Barry K.W."/>
            <person name="Cichocki N."/>
            <person name="Veneault-Fourrey C."/>
            <person name="LaButti K."/>
            <person name="Lindquist E.A."/>
            <person name="Lipzen A."/>
            <person name="Lundell T."/>
            <person name="Morin E."/>
            <person name="Murat C."/>
            <person name="Riley R."/>
            <person name="Ohm R."/>
            <person name="Sun H."/>
            <person name="Tunlid A."/>
            <person name="Henrissat B."/>
            <person name="Grigoriev I.V."/>
            <person name="Hibbett D.S."/>
            <person name="Martin F."/>
        </authorList>
    </citation>
    <scope>NUCLEOTIDE SEQUENCE [LARGE SCALE GENOMIC DNA]</scope>
    <source>
        <strain evidence="2">h7</strain>
    </source>
</reference>
<dbReference type="SUPFAM" id="SSF52047">
    <property type="entry name" value="RNI-like"/>
    <property type="match status" value="1"/>
</dbReference>
<keyword evidence="2" id="KW-1185">Reference proteome</keyword>
<dbReference type="AlphaFoldDB" id="A0A0C2YIH2"/>
<dbReference type="OrthoDB" id="2423701at2759"/>
<sequence length="268" mass="29672">MTPDVEALVSRTGNLTSIAFQGVTALDQNLFDLLEANSSLESLTFETFQVARLSRTDLALENLTQLQIKNCLPDVIVSASLPMLNTLRLDTTMDPIHTFLANLVTSGVRHLNELVLRSCRFRADSLIDLLKHSPELQILEVSNVAGQCTAVIEALAASHSPTSATDSSRNQTIDIPVLCPNLTQVNFSRCSEIQTGPLVRMIKSRLPLPDKPSMAEGGILERTRDVKRIDSLVIDGCPNVDSTWITWFRENVRSVSCVYMTKKMKFRA</sequence>
<reference evidence="1 2" key="1">
    <citation type="submission" date="2014-04" db="EMBL/GenBank/DDBJ databases">
        <authorList>
            <consortium name="DOE Joint Genome Institute"/>
            <person name="Kuo A."/>
            <person name="Gay G."/>
            <person name="Dore J."/>
            <person name="Kohler A."/>
            <person name="Nagy L.G."/>
            <person name="Floudas D."/>
            <person name="Copeland A."/>
            <person name="Barry K.W."/>
            <person name="Cichocki N."/>
            <person name="Veneault-Fourrey C."/>
            <person name="LaButti K."/>
            <person name="Lindquist E.A."/>
            <person name="Lipzen A."/>
            <person name="Lundell T."/>
            <person name="Morin E."/>
            <person name="Murat C."/>
            <person name="Sun H."/>
            <person name="Tunlid A."/>
            <person name="Henrissat B."/>
            <person name="Grigoriev I.V."/>
            <person name="Hibbett D.S."/>
            <person name="Martin F."/>
            <person name="Nordberg H.P."/>
            <person name="Cantor M.N."/>
            <person name="Hua S.X."/>
        </authorList>
    </citation>
    <scope>NUCLEOTIDE SEQUENCE [LARGE SCALE GENOMIC DNA]</scope>
    <source>
        <strain evidence="2">h7</strain>
    </source>
</reference>
<evidence type="ECO:0000313" key="1">
    <source>
        <dbReference type="EMBL" id="KIM40867.1"/>
    </source>
</evidence>
<dbReference type="Gene3D" id="3.80.10.10">
    <property type="entry name" value="Ribonuclease Inhibitor"/>
    <property type="match status" value="1"/>
</dbReference>
<protein>
    <recommendedName>
        <fullName evidence="3">F-box domain-containing protein</fullName>
    </recommendedName>
</protein>
<dbReference type="HOGENOM" id="CLU_1038496_0_0_1"/>
<evidence type="ECO:0008006" key="3">
    <source>
        <dbReference type="Google" id="ProtNLM"/>
    </source>
</evidence>
<accession>A0A0C2YIH2</accession>
<dbReference type="InterPro" id="IPR032675">
    <property type="entry name" value="LRR_dom_sf"/>
</dbReference>
<name>A0A0C2YIH2_HEBCY</name>
<gene>
    <name evidence="1" type="ORF">M413DRAFT_154921</name>
</gene>
<organism evidence="1 2">
    <name type="scientific">Hebeloma cylindrosporum</name>
    <dbReference type="NCBI Taxonomy" id="76867"/>
    <lineage>
        <taxon>Eukaryota</taxon>
        <taxon>Fungi</taxon>
        <taxon>Dikarya</taxon>
        <taxon>Basidiomycota</taxon>
        <taxon>Agaricomycotina</taxon>
        <taxon>Agaricomycetes</taxon>
        <taxon>Agaricomycetidae</taxon>
        <taxon>Agaricales</taxon>
        <taxon>Agaricineae</taxon>
        <taxon>Hymenogastraceae</taxon>
        <taxon>Hebeloma</taxon>
    </lineage>
</organism>